<dbReference type="AlphaFoldDB" id="A0A8K0IHE3"/>
<evidence type="ECO:0000313" key="2">
    <source>
        <dbReference type="Proteomes" id="UP000797356"/>
    </source>
</evidence>
<dbReference type="GO" id="GO:0005880">
    <property type="term" value="C:nuclear microtubule"/>
    <property type="evidence" value="ECO:0007669"/>
    <property type="project" value="TreeGrafter"/>
</dbReference>
<dbReference type="GO" id="GO:0090307">
    <property type="term" value="P:mitotic spindle assembly"/>
    <property type="evidence" value="ECO:0007669"/>
    <property type="project" value="TreeGrafter"/>
</dbReference>
<organism evidence="1 2">
    <name type="scientific">Cocos nucifera</name>
    <name type="common">Coconut palm</name>
    <dbReference type="NCBI Taxonomy" id="13894"/>
    <lineage>
        <taxon>Eukaryota</taxon>
        <taxon>Viridiplantae</taxon>
        <taxon>Streptophyta</taxon>
        <taxon>Embryophyta</taxon>
        <taxon>Tracheophyta</taxon>
        <taxon>Spermatophyta</taxon>
        <taxon>Magnoliopsida</taxon>
        <taxon>Liliopsida</taxon>
        <taxon>Arecaceae</taxon>
        <taxon>Arecoideae</taxon>
        <taxon>Cocoseae</taxon>
        <taxon>Attaleinae</taxon>
        <taxon>Cocos</taxon>
    </lineage>
</organism>
<dbReference type="GO" id="GO:0060236">
    <property type="term" value="P:regulation of mitotic spindle organization"/>
    <property type="evidence" value="ECO:0007669"/>
    <property type="project" value="InterPro"/>
</dbReference>
<gene>
    <name evidence="1" type="ORF">COCNU_08G006150</name>
</gene>
<sequence length="73" mass="8556">MDDDEAMQEAFEEGVFLGCEIDLDYEFDAARYFDFGRAETPAEARAAELWFETAGSYPPSRMYQNHLKIWMLF</sequence>
<evidence type="ECO:0000313" key="1">
    <source>
        <dbReference type="EMBL" id="KAG1359169.1"/>
    </source>
</evidence>
<comment type="caution">
    <text evidence="1">The sequence shown here is derived from an EMBL/GenBank/DDBJ whole genome shotgun (WGS) entry which is preliminary data.</text>
</comment>
<dbReference type="InterPro" id="IPR009675">
    <property type="entry name" value="TPX2_fam"/>
</dbReference>
<dbReference type="GO" id="GO:0030295">
    <property type="term" value="F:protein kinase activator activity"/>
    <property type="evidence" value="ECO:0007669"/>
    <property type="project" value="TreeGrafter"/>
</dbReference>
<proteinExistence type="predicted"/>
<dbReference type="PANTHER" id="PTHR14326:SF15">
    <property type="entry name" value="OS06G0130200 PROTEIN"/>
    <property type="match status" value="1"/>
</dbReference>
<reference evidence="1" key="2">
    <citation type="submission" date="2019-07" db="EMBL/GenBank/DDBJ databases">
        <authorList>
            <person name="Yang Y."/>
            <person name="Bocs S."/>
            <person name="Baudouin L."/>
        </authorList>
    </citation>
    <scope>NUCLEOTIDE SEQUENCE</scope>
    <source>
        <tissue evidence="1">Spear leaf of Hainan Tall coconut</tissue>
    </source>
</reference>
<name>A0A8K0IHE3_COCNU</name>
<keyword evidence="2" id="KW-1185">Reference proteome</keyword>
<dbReference type="PANTHER" id="PTHR14326">
    <property type="entry name" value="TARGETING PROTEIN FOR XKLP2"/>
    <property type="match status" value="1"/>
</dbReference>
<dbReference type="OrthoDB" id="1684416at2759"/>
<reference evidence="1" key="1">
    <citation type="journal article" date="2017" name="Gigascience">
        <title>The genome draft of coconut (Cocos nucifera).</title>
        <authorList>
            <person name="Xiao Y."/>
            <person name="Xu P."/>
            <person name="Fan H."/>
            <person name="Baudouin L."/>
            <person name="Xia W."/>
            <person name="Bocs S."/>
            <person name="Xu J."/>
            <person name="Li Q."/>
            <person name="Guo A."/>
            <person name="Zhou L."/>
            <person name="Li J."/>
            <person name="Wu Y."/>
            <person name="Ma Z."/>
            <person name="Armero A."/>
            <person name="Issali A.E."/>
            <person name="Liu N."/>
            <person name="Peng M."/>
            <person name="Yang Y."/>
        </authorList>
    </citation>
    <scope>NUCLEOTIDE SEQUENCE</scope>
    <source>
        <tissue evidence="1">Spear leaf of Hainan Tall coconut</tissue>
    </source>
</reference>
<accession>A0A8K0IHE3</accession>
<dbReference type="Proteomes" id="UP000797356">
    <property type="component" value="Chromosome 8"/>
</dbReference>
<dbReference type="GO" id="GO:0008017">
    <property type="term" value="F:microtubule binding"/>
    <property type="evidence" value="ECO:0007669"/>
    <property type="project" value="TreeGrafter"/>
</dbReference>
<dbReference type="GO" id="GO:0005819">
    <property type="term" value="C:spindle"/>
    <property type="evidence" value="ECO:0007669"/>
    <property type="project" value="InterPro"/>
</dbReference>
<protein>
    <submittedName>
        <fullName evidence="1">Uncharacterized protein</fullName>
    </submittedName>
</protein>
<dbReference type="EMBL" id="CM017879">
    <property type="protein sequence ID" value="KAG1359169.1"/>
    <property type="molecule type" value="Genomic_DNA"/>
</dbReference>